<comment type="caution">
    <text evidence="1">The sequence shown here is derived from an EMBL/GenBank/DDBJ whole genome shotgun (WGS) entry which is preliminary data.</text>
</comment>
<evidence type="ECO:0008006" key="3">
    <source>
        <dbReference type="Google" id="ProtNLM"/>
    </source>
</evidence>
<sequence length="67" mass="7692">MKIDFDNKQMDLLNKIGFPFSLSEDLSDDDILLIDEKVSEYFQLNGIDNDRVNDIGFLCESIIDCIS</sequence>
<reference evidence="1 2" key="1">
    <citation type="submission" date="2012-07" db="EMBL/GenBank/DDBJ databases">
        <authorList>
            <person name="Durkin A.S."/>
            <person name="McCorrison J."/>
            <person name="Torralba M."/>
            <person name="Gillis M."/>
            <person name="Methe B."/>
            <person name="Sutton G."/>
            <person name="Nelson K.E."/>
        </authorList>
    </citation>
    <scope>NUCLEOTIDE SEQUENCE [LARGE SCALE GENOMIC DNA]</scope>
    <source>
        <strain evidence="1 2">OBRC8</strain>
    </source>
</reference>
<name>J6HIT8_9FIRM</name>
<gene>
    <name evidence="1" type="ORF">HMPREF1143_1748</name>
</gene>
<protein>
    <recommendedName>
        <fullName evidence="3">PF08974 domain protein</fullName>
    </recommendedName>
</protein>
<dbReference type="AlphaFoldDB" id="J6HIT8"/>
<accession>J6HIT8</accession>
<organism evidence="1 2">
    <name type="scientific">Peptoanaerobacter stomatis</name>
    <dbReference type="NCBI Taxonomy" id="796937"/>
    <lineage>
        <taxon>Bacteria</taxon>
        <taxon>Bacillati</taxon>
        <taxon>Bacillota</taxon>
        <taxon>Clostridia</taxon>
        <taxon>Peptostreptococcales</taxon>
        <taxon>Filifactoraceae</taxon>
        <taxon>Peptoanaerobacter</taxon>
    </lineage>
</organism>
<evidence type="ECO:0000313" key="1">
    <source>
        <dbReference type="EMBL" id="EJU22548.1"/>
    </source>
</evidence>
<dbReference type="EMBL" id="ALNK01000021">
    <property type="protein sequence ID" value="EJU22548.1"/>
    <property type="molecule type" value="Genomic_DNA"/>
</dbReference>
<dbReference type="Proteomes" id="UP000005244">
    <property type="component" value="Unassembled WGS sequence"/>
</dbReference>
<keyword evidence="2" id="KW-1185">Reference proteome</keyword>
<evidence type="ECO:0000313" key="2">
    <source>
        <dbReference type="Proteomes" id="UP000005244"/>
    </source>
</evidence>
<proteinExistence type="predicted"/>